<name>A0A4C1WZL3_EUMVA</name>
<reference evidence="1 2" key="1">
    <citation type="journal article" date="2019" name="Commun. Biol.">
        <title>The bagworm genome reveals a unique fibroin gene that provides high tensile strength.</title>
        <authorList>
            <person name="Kono N."/>
            <person name="Nakamura H."/>
            <person name="Ohtoshi R."/>
            <person name="Tomita M."/>
            <person name="Numata K."/>
            <person name="Arakawa K."/>
        </authorList>
    </citation>
    <scope>NUCLEOTIDE SEQUENCE [LARGE SCALE GENOMIC DNA]</scope>
</reference>
<proteinExistence type="predicted"/>
<sequence length="118" mass="13162">MRSQSAGAAAPVFSEGRVEQTCLLWFRASKRKTNPYRMNLLSLRPSVCQELLSRERVEAINKNVSAKSPRNVGAGAMLWAGGGGRGRQHVRLIYRRGGAALWFFSRRSATSQWDIGPR</sequence>
<evidence type="ECO:0000313" key="1">
    <source>
        <dbReference type="EMBL" id="GBP55524.1"/>
    </source>
</evidence>
<dbReference type="AlphaFoldDB" id="A0A4C1WZL3"/>
<comment type="caution">
    <text evidence="1">The sequence shown here is derived from an EMBL/GenBank/DDBJ whole genome shotgun (WGS) entry which is preliminary data.</text>
</comment>
<dbReference type="EMBL" id="BGZK01000671">
    <property type="protein sequence ID" value="GBP55524.1"/>
    <property type="molecule type" value="Genomic_DNA"/>
</dbReference>
<keyword evidence="2" id="KW-1185">Reference proteome</keyword>
<gene>
    <name evidence="1" type="ORF">EVAR_36247_1</name>
</gene>
<dbReference type="Proteomes" id="UP000299102">
    <property type="component" value="Unassembled WGS sequence"/>
</dbReference>
<accession>A0A4C1WZL3</accession>
<evidence type="ECO:0000313" key="2">
    <source>
        <dbReference type="Proteomes" id="UP000299102"/>
    </source>
</evidence>
<organism evidence="1 2">
    <name type="scientific">Eumeta variegata</name>
    <name type="common">Bagworm moth</name>
    <name type="synonym">Eumeta japonica</name>
    <dbReference type="NCBI Taxonomy" id="151549"/>
    <lineage>
        <taxon>Eukaryota</taxon>
        <taxon>Metazoa</taxon>
        <taxon>Ecdysozoa</taxon>
        <taxon>Arthropoda</taxon>
        <taxon>Hexapoda</taxon>
        <taxon>Insecta</taxon>
        <taxon>Pterygota</taxon>
        <taxon>Neoptera</taxon>
        <taxon>Endopterygota</taxon>
        <taxon>Lepidoptera</taxon>
        <taxon>Glossata</taxon>
        <taxon>Ditrysia</taxon>
        <taxon>Tineoidea</taxon>
        <taxon>Psychidae</taxon>
        <taxon>Oiketicinae</taxon>
        <taxon>Eumeta</taxon>
    </lineage>
</organism>
<protein>
    <submittedName>
        <fullName evidence="1">Uncharacterized protein</fullName>
    </submittedName>
</protein>